<reference evidence="2 3" key="1">
    <citation type="submission" date="2023-08" db="EMBL/GenBank/DDBJ databases">
        <authorList>
            <person name="Joshi A."/>
            <person name="Thite S."/>
        </authorList>
    </citation>
    <scope>NUCLEOTIDE SEQUENCE [LARGE SCALE GENOMIC DNA]</scope>
    <source>
        <strain evidence="2 3">AC40</strain>
    </source>
</reference>
<protein>
    <recommendedName>
        <fullName evidence="4">Phage holin family protein</fullName>
    </recommendedName>
</protein>
<keyword evidence="1" id="KW-1133">Transmembrane helix</keyword>
<keyword evidence="3" id="KW-1185">Reference proteome</keyword>
<gene>
    <name evidence="2" type="ORF">Q3O60_06270</name>
</gene>
<evidence type="ECO:0008006" key="4">
    <source>
        <dbReference type="Google" id="ProtNLM"/>
    </source>
</evidence>
<accession>A0ABT9GXJ9</accession>
<comment type="caution">
    <text evidence="2">The sequence shown here is derived from an EMBL/GenBank/DDBJ whole genome shotgun (WGS) entry which is preliminary data.</text>
</comment>
<sequence>MPAKATDTATTTGAASAEPDITAEAIDWWLQIKTLAHGQLELLTLEGERVARSMVALLVFALLAGLLVLTLWFAVLTQIVLLAQLSALAVWQSLGLAMIVNLLAIWFLLRRCLYYSRLLRFPATVQSLRPIGTQPPPAAKQEA</sequence>
<feature type="transmembrane region" description="Helical" evidence="1">
    <location>
        <begin position="55"/>
        <end position="83"/>
    </location>
</feature>
<evidence type="ECO:0000256" key="1">
    <source>
        <dbReference type="SAM" id="Phobius"/>
    </source>
</evidence>
<name>A0ABT9GXJ9_9GAMM</name>
<proteinExistence type="predicted"/>
<keyword evidence="1" id="KW-0812">Transmembrane</keyword>
<dbReference type="RefSeq" id="WP_305893050.1">
    <property type="nucleotide sequence ID" value="NZ_JAUZVZ010000007.1"/>
</dbReference>
<dbReference type="Proteomes" id="UP001231616">
    <property type="component" value="Unassembled WGS sequence"/>
</dbReference>
<feature type="transmembrane region" description="Helical" evidence="1">
    <location>
        <begin position="89"/>
        <end position="109"/>
    </location>
</feature>
<evidence type="ECO:0000313" key="2">
    <source>
        <dbReference type="EMBL" id="MDP4535784.1"/>
    </source>
</evidence>
<evidence type="ECO:0000313" key="3">
    <source>
        <dbReference type="Proteomes" id="UP001231616"/>
    </source>
</evidence>
<keyword evidence="1" id="KW-0472">Membrane</keyword>
<organism evidence="2 3">
    <name type="scientific">Alkalimonas collagenimarina</name>
    <dbReference type="NCBI Taxonomy" id="400390"/>
    <lineage>
        <taxon>Bacteria</taxon>
        <taxon>Pseudomonadati</taxon>
        <taxon>Pseudomonadota</taxon>
        <taxon>Gammaproteobacteria</taxon>
        <taxon>Alkalimonas</taxon>
    </lineage>
</organism>
<dbReference type="EMBL" id="JAUZVZ010000007">
    <property type="protein sequence ID" value="MDP4535784.1"/>
    <property type="molecule type" value="Genomic_DNA"/>
</dbReference>